<organism evidence="2 3">
    <name type="scientific">Catellatospora coxensis</name>
    <dbReference type="NCBI Taxonomy" id="310354"/>
    <lineage>
        <taxon>Bacteria</taxon>
        <taxon>Bacillati</taxon>
        <taxon>Actinomycetota</taxon>
        <taxon>Actinomycetes</taxon>
        <taxon>Micromonosporales</taxon>
        <taxon>Micromonosporaceae</taxon>
        <taxon>Catellatospora</taxon>
    </lineage>
</organism>
<dbReference type="PANTHER" id="PTHR47623">
    <property type="entry name" value="OS09G0287300 PROTEIN"/>
    <property type="match status" value="1"/>
</dbReference>
<dbReference type="PANTHER" id="PTHR47623:SF1">
    <property type="entry name" value="OS09G0287300 PROTEIN"/>
    <property type="match status" value="1"/>
</dbReference>
<dbReference type="Gene3D" id="3.40.50.1240">
    <property type="entry name" value="Phosphoglycerate mutase-like"/>
    <property type="match status" value="1"/>
</dbReference>
<comment type="caution">
    <text evidence="2">The sequence shown here is derived from an EMBL/GenBank/DDBJ whole genome shotgun (WGS) entry which is preliminary data.</text>
</comment>
<dbReference type="CDD" id="cd07067">
    <property type="entry name" value="HP_PGM_like"/>
    <property type="match status" value="1"/>
</dbReference>
<dbReference type="InterPro" id="IPR013078">
    <property type="entry name" value="His_Pase_superF_clade-1"/>
</dbReference>
<evidence type="ECO:0000313" key="3">
    <source>
        <dbReference type="Proteomes" id="UP000630887"/>
    </source>
</evidence>
<proteinExistence type="predicted"/>
<evidence type="ECO:0000313" key="2">
    <source>
        <dbReference type="EMBL" id="GIG05488.1"/>
    </source>
</evidence>
<dbReference type="EMBL" id="BONI01000015">
    <property type="protein sequence ID" value="GIG05488.1"/>
    <property type="molecule type" value="Genomic_DNA"/>
</dbReference>
<dbReference type="SMART" id="SM00855">
    <property type="entry name" value="PGAM"/>
    <property type="match status" value="1"/>
</dbReference>
<gene>
    <name evidence="2" type="primary">sixA</name>
    <name evidence="2" type="ORF">Cco03nite_21880</name>
</gene>
<dbReference type="AlphaFoldDB" id="A0A8J3KSM8"/>
<evidence type="ECO:0000256" key="1">
    <source>
        <dbReference type="PIRSR" id="PIRSR613078-2"/>
    </source>
</evidence>
<dbReference type="Pfam" id="PF00300">
    <property type="entry name" value="His_Phos_1"/>
    <property type="match status" value="1"/>
</dbReference>
<reference evidence="2 3" key="1">
    <citation type="submission" date="2021-01" db="EMBL/GenBank/DDBJ databases">
        <title>Whole genome shotgun sequence of Catellatospora coxensis NBRC 107359.</title>
        <authorList>
            <person name="Komaki H."/>
            <person name="Tamura T."/>
        </authorList>
    </citation>
    <scope>NUCLEOTIDE SEQUENCE [LARGE SCALE GENOMIC DNA]</scope>
    <source>
        <strain evidence="2 3">NBRC 107359</strain>
    </source>
</reference>
<name>A0A8J3KSM8_9ACTN</name>
<keyword evidence="3" id="KW-1185">Reference proteome</keyword>
<dbReference type="InterPro" id="IPR029033">
    <property type="entry name" value="His_PPase_superfam"/>
</dbReference>
<sequence length="173" mass="18425">MAPLSGAGTRPRTLVLLRHAKADRPAGLADTDRPLTDRGHADAAAAGAWMVNHGYVPDLVLCSPARRTRQTWHSVAVALAGAGSPVVRYERRLYEGSPDELLALIREVEPEFRTVLVIGHNPTISQLSAQLDAGGGEVDSDGLRTCGIAVHQPETDWPDTDTAKLVAAHTARA</sequence>
<dbReference type="SUPFAM" id="SSF53254">
    <property type="entry name" value="Phosphoglycerate mutase-like"/>
    <property type="match status" value="1"/>
</dbReference>
<feature type="binding site" evidence="1">
    <location>
        <position position="67"/>
    </location>
    <ligand>
        <name>substrate</name>
    </ligand>
</feature>
<protein>
    <submittedName>
        <fullName evidence="2">Phosphohistidine phosphatase</fullName>
    </submittedName>
</protein>
<accession>A0A8J3KSM8</accession>
<dbReference type="Proteomes" id="UP000630887">
    <property type="component" value="Unassembled WGS sequence"/>
</dbReference>